<name>Q093J1_STIAD</name>
<proteinExistence type="predicted"/>
<reference evidence="2 3" key="1">
    <citation type="submission" date="2006-04" db="EMBL/GenBank/DDBJ databases">
        <authorList>
            <person name="Nierman W.C."/>
        </authorList>
    </citation>
    <scope>NUCLEOTIDE SEQUENCE [LARGE SCALE GENOMIC DNA]</scope>
    <source>
        <strain evidence="2 3">DW4/3-1</strain>
    </source>
</reference>
<organism evidence="2 3">
    <name type="scientific">Stigmatella aurantiaca (strain DW4/3-1)</name>
    <dbReference type="NCBI Taxonomy" id="378806"/>
    <lineage>
        <taxon>Bacteria</taxon>
        <taxon>Pseudomonadati</taxon>
        <taxon>Myxococcota</taxon>
        <taxon>Myxococcia</taxon>
        <taxon>Myxococcales</taxon>
        <taxon>Cystobacterineae</taxon>
        <taxon>Archangiaceae</taxon>
        <taxon>Stigmatella</taxon>
    </lineage>
</organism>
<dbReference type="InterPro" id="IPR011250">
    <property type="entry name" value="OMP/PagP_B-barrel"/>
</dbReference>
<gene>
    <name evidence="2" type="ORF">STIAU_3184</name>
</gene>
<sequence>MVPTATREHGHRQEPGQDHGTQERRQPHGRSWSQGSSGPYHAGRRPFTLEPLRTTGGGTAQATGILGAFAQPQETMTPAFETFARVLIPFAVTLAISTDAAAQERGDAAPFSQEERALPLDGSSRFSLQTGWRYTPNSDFYDAYYSQKENRGLPRARGALGGPLLTATFAYSALEWLELGVDLFFTYERMRLTRQPGLNALTFGALVGLRLQKRLEIGREGLILFAGPVIGPTFAAGYLDGGEALENFAQAFGASVGMNLRLTPEWGFCVEYRLTHMRAEIEDVGAYQAGGHWVAVGLTYVFSSDSIQSRNRRF</sequence>
<evidence type="ECO:0000313" key="2">
    <source>
        <dbReference type="EMBL" id="EAU66893.1"/>
    </source>
</evidence>
<accession>Q093J1</accession>
<protein>
    <recommendedName>
        <fullName evidence="4">Outer membrane protein beta-barrel domain-containing protein</fullName>
    </recommendedName>
</protein>
<feature type="region of interest" description="Disordered" evidence="1">
    <location>
        <begin position="1"/>
        <end position="59"/>
    </location>
</feature>
<dbReference type="AlphaFoldDB" id="Q093J1"/>
<evidence type="ECO:0000313" key="3">
    <source>
        <dbReference type="Proteomes" id="UP000032702"/>
    </source>
</evidence>
<feature type="compositionally biased region" description="Basic and acidic residues" evidence="1">
    <location>
        <begin position="1"/>
        <end position="26"/>
    </location>
</feature>
<dbReference type="EMBL" id="AAMD01000045">
    <property type="protein sequence ID" value="EAU66893.1"/>
    <property type="molecule type" value="Genomic_DNA"/>
</dbReference>
<evidence type="ECO:0008006" key="4">
    <source>
        <dbReference type="Google" id="ProtNLM"/>
    </source>
</evidence>
<comment type="caution">
    <text evidence="2">The sequence shown here is derived from an EMBL/GenBank/DDBJ whole genome shotgun (WGS) entry which is preliminary data.</text>
</comment>
<dbReference type="Proteomes" id="UP000032702">
    <property type="component" value="Unassembled WGS sequence"/>
</dbReference>
<dbReference type="SUPFAM" id="SSF56925">
    <property type="entry name" value="OMPA-like"/>
    <property type="match status" value="1"/>
</dbReference>
<evidence type="ECO:0000256" key="1">
    <source>
        <dbReference type="SAM" id="MobiDB-lite"/>
    </source>
</evidence>